<dbReference type="HOGENOM" id="CLU_1452538_0_0_6"/>
<protein>
    <recommendedName>
        <fullName evidence="4">Lipoprotein</fullName>
    </recommendedName>
</protein>
<reference evidence="2 3" key="1">
    <citation type="journal article" date="2005" name="Nucleic Acids Res.">
        <title>Genomic blueprint of Hahella chejuensis, a marine microbe producing an algicidal agent.</title>
        <authorList>
            <person name="Jeong H."/>
            <person name="Yim J.H."/>
            <person name="Lee C."/>
            <person name="Choi S.-H."/>
            <person name="Park Y.K."/>
            <person name="Yoon S.H."/>
            <person name="Hur C.-G."/>
            <person name="Kang H.-Y."/>
            <person name="Kim D."/>
            <person name="Lee H.H."/>
            <person name="Park K.H."/>
            <person name="Park S.-H."/>
            <person name="Park H.-S."/>
            <person name="Lee H.K."/>
            <person name="Oh T.K."/>
            <person name="Kim J.F."/>
        </authorList>
    </citation>
    <scope>NUCLEOTIDE SEQUENCE [LARGE SCALE GENOMIC DNA]</scope>
    <source>
        <strain evidence="2 3">KCTC 2396</strain>
    </source>
</reference>
<proteinExistence type="predicted"/>
<accession>Q2SGC4</accession>
<dbReference type="AlphaFoldDB" id="Q2SGC4"/>
<organism evidence="2 3">
    <name type="scientific">Hahella chejuensis (strain KCTC 2396)</name>
    <dbReference type="NCBI Taxonomy" id="349521"/>
    <lineage>
        <taxon>Bacteria</taxon>
        <taxon>Pseudomonadati</taxon>
        <taxon>Pseudomonadota</taxon>
        <taxon>Gammaproteobacteria</taxon>
        <taxon>Oceanospirillales</taxon>
        <taxon>Hahellaceae</taxon>
        <taxon>Hahella</taxon>
    </lineage>
</organism>
<evidence type="ECO:0008006" key="4">
    <source>
        <dbReference type="Google" id="ProtNLM"/>
    </source>
</evidence>
<keyword evidence="1" id="KW-0732">Signal</keyword>
<dbReference type="KEGG" id="hch:HCH_03558"/>
<dbReference type="RefSeq" id="WP_011397368.1">
    <property type="nucleotide sequence ID" value="NC_007645.1"/>
</dbReference>
<sequence length="186" mass="20033">MNKALATLVLALALSACSGLSLVSDYDEVIDRGSMELSEQLNTHVKNMADLAGTPEGTYEKNRPAYNALESKLDAMIARASAASEGKACKLEKKLYKRVTTMMRDKIPTEIAQSGMEANGNADGCNEKLLSLVKDQLQFIEEIHRDGDKCGPKNLSCLRPATSKTALAIANQSINAVSVVENAKKN</sequence>
<feature type="chain" id="PRO_5004215539" description="Lipoprotein" evidence="1">
    <location>
        <begin position="24"/>
        <end position="186"/>
    </location>
</feature>
<evidence type="ECO:0000313" key="2">
    <source>
        <dbReference type="EMBL" id="ABC30300.1"/>
    </source>
</evidence>
<evidence type="ECO:0000256" key="1">
    <source>
        <dbReference type="SAM" id="SignalP"/>
    </source>
</evidence>
<dbReference type="STRING" id="349521.HCH_03558"/>
<keyword evidence="3" id="KW-1185">Reference proteome</keyword>
<feature type="signal peptide" evidence="1">
    <location>
        <begin position="1"/>
        <end position="23"/>
    </location>
</feature>
<gene>
    <name evidence="2" type="ordered locus">HCH_03558</name>
</gene>
<name>Q2SGC4_HAHCH</name>
<dbReference type="EMBL" id="CP000155">
    <property type="protein sequence ID" value="ABC30300.1"/>
    <property type="molecule type" value="Genomic_DNA"/>
</dbReference>
<dbReference type="PROSITE" id="PS51257">
    <property type="entry name" value="PROKAR_LIPOPROTEIN"/>
    <property type="match status" value="1"/>
</dbReference>
<evidence type="ECO:0000313" key="3">
    <source>
        <dbReference type="Proteomes" id="UP000000238"/>
    </source>
</evidence>
<dbReference type="Proteomes" id="UP000000238">
    <property type="component" value="Chromosome"/>
</dbReference>
<dbReference type="OrthoDB" id="7566271at2"/>